<gene>
    <name evidence="4" type="ORF">ND861_18655</name>
    <name evidence="5" type="ORF">ND862_18500</name>
</gene>
<evidence type="ECO:0000313" key="6">
    <source>
        <dbReference type="Proteomes" id="UP001208540"/>
    </source>
</evidence>
<sequence>MAAKSQEEFSEMHPDDKVRADFHAALDTGNLDGVKKMTLDFPDLIKQGWNLGGAIQNLVFAAQKGNLPLMQLLVKLGCDINAADERAGHISPLSSAAYWGQESIVRWLLAEGVSVDGVCHAVSTPLIAAATRGHIKIIEILLDHGAEINREHLKLPQTALDFAVLYSNMHATPGEAASLLRKRGGIRPYGERHLWPLPYGADLISEIEQALTACVNPLTVQETEWGAIAKTRIPKKYDAQLIFTVPQQNEKSSFALCLPSEWPLNKASLQVQTFNWPIQLLAKHMESTEIEGNETKSPFKYSIAGKDRWFFLAKRNGISSISNKYEIFMLIPIQEKNLKKLTDQVWVDKQVEGKWSNLTIDP</sequence>
<dbReference type="PROSITE" id="PS50297">
    <property type="entry name" value="ANK_REP_REGION"/>
    <property type="match status" value="1"/>
</dbReference>
<dbReference type="EMBL" id="JAMQPM010000017">
    <property type="protein sequence ID" value="MCW7528385.1"/>
    <property type="molecule type" value="Genomic_DNA"/>
</dbReference>
<keyword evidence="2 3" id="KW-0040">ANK repeat</keyword>
<dbReference type="SUPFAM" id="SSF48403">
    <property type="entry name" value="Ankyrin repeat"/>
    <property type="match status" value="1"/>
</dbReference>
<dbReference type="PROSITE" id="PS50088">
    <property type="entry name" value="ANK_REPEAT"/>
    <property type="match status" value="2"/>
</dbReference>
<keyword evidence="7" id="KW-1185">Reference proteome</keyword>
<dbReference type="InterPro" id="IPR036770">
    <property type="entry name" value="Ankyrin_rpt-contain_sf"/>
</dbReference>
<protein>
    <submittedName>
        <fullName evidence="5">Ankyrin repeat domain-containing protein</fullName>
    </submittedName>
</protein>
<dbReference type="AlphaFoldDB" id="A0AAW5VM27"/>
<organism evidence="5 6">
    <name type="scientific">Leptospira soteropolitanensis</name>
    <dbReference type="NCBI Taxonomy" id="2950025"/>
    <lineage>
        <taxon>Bacteria</taxon>
        <taxon>Pseudomonadati</taxon>
        <taxon>Spirochaetota</taxon>
        <taxon>Spirochaetia</taxon>
        <taxon>Leptospirales</taxon>
        <taxon>Leptospiraceae</taxon>
        <taxon>Leptospira</taxon>
    </lineage>
</organism>
<dbReference type="Proteomes" id="UP001208540">
    <property type="component" value="Unassembled WGS sequence"/>
</dbReference>
<dbReference type="PANTHER" id="PTHR24198">
    <property type="entry name" value="ANKYRIN REPEAT AND PROTEIN KINASE DOMAIN-CONTAINING PROTEIN"/>
    <property type="match status" value="1"/>
</dbReference>
<dbReference type="Gene3D" id="1.25.40.20">
    <property type="entry name" value="Ankyrin repeat-containing domain"/>
    <property type="match status" value="1"/>
</dbReference>
<evidence type="ECO:0000313" key="5">
    <source>
        <dbReference type="EMBL" id="MCW7532214.1"/>
    </source>
</evidence>
<keyword evidence="1" id="KW-0677">Repeat</keyword>
<evidence type="ECO:0000313" key="4">
    <source>
        <dbReference type="EMBL" id="MCW7528385.1"/>
    </source>
</evidence>
<accession>A0AAW5VM27</accession>
<dbReference type="EMBL" id="JAMQPL010000015">
    <property type="protein sequence ID" value="MCW7532214.1"/>
    <property type="molecule type" value="Genomic_DNA"/>
</dbReference>
<dbReference type="Proteomes" id="UP001208912">
    <property type="component" value="Unassembled WGS sequence"/>
</dbReference>
<dbReference type="Pfam" id="PF12796">
    <property type="entry name" value="Ank_2"/>
    <property type="match status" value="1"/>
</dbReference>
<dbReference type="InterPro" id="IPR002110">
    <property type="entry name" value="Ankyrin_rpt"/>
</dbReference>
<dbReference type="SMART" id="SM00248">
    <property type="entry name" value="ANK"/>
    <property type="match status" value="3"/>
</dbReference>
<reference evidence="5 7" key="1">
    <citation type="submission" date="2022-06" db="EMBL/GenBank/DDBJ databases">
        <title>Leptospira isolates from biofilms formed at urban environments.</title>
        <authorList>
            <person name="Ribeiro P.S."/>
            <person name="Sousa T."/>
            <person name="Carvalho N."/>
            <person name="Aburjaile F."/>
            <person name="Neves F."/>
            <person name="Oliveira D."/>
            <person name="Blanco L."/>
            <person name="Lima J."/>
            <person name="Costa F."/>
            <person name="Brenig B."/>
            <person name="Soares S."/>
            <person name="Ramos R."/>
            <person name="Goes-Neto A."/>
            <person name="Matiuzzi M."/>
            <person name="Azevedo V."/>
            <person name="Ristow P."/>
        </authorList>
    </citation>
    <scope>NUCLEOTIDE SEQUENCE</scope>
    <source>
        <strain evidence="4 7">VSF19</strain>
        <strain evidence="5">VSF20</strain>
    </source>
</reference>
<proteinExistence type="predicted"/>
<dbReference type="PANTHER" id="PTHR24198:SF165">
    <property type="entry name" value="ANKYRIN REPEAT-CONTAINING PROTEIN-RELATED"/>
    <property type="match status" value="1"/>
</dbReference>
<evidence type="ECO:0000256" key="1">
    <source>
        <dbReference type="ARBA" id="ARBA00022737"/>
    </source>
</evidence>
<evidence type="ECO:0000256" key="3">
    <source>
        <dbReference type="PROSITE-ProRule" id="PRU00023"/>
    </source>
</evidence>
<evidence type="ECO:0000313" key="7">
    <source>
        <dbReference type="Proteomes" id="UP001208912"/>
    </source>
</evidence>
<feature type="repeat" description="ANK" evidence="3">
    <location>
        <begin position="121"/>
        <end position="153"/>
    </location>
</feature>
<comment type="caution">
    <text evidence="5">The sequence shown here is derived from an EMBL/GenBank/DDBJ whole genome shotgun (WGS) entry which is preliminary data.</text>
</comment>
<name>A0AAW5VM27_9LEPT</name>
<feature type="repeat" description="ANK" evidence="3">
    <location>
        <begin position="58"/>
        <end position="85"/>
    </location>
</feature>
<dbReference type="RefSeq" id="WP_265353469.1">
    <property type="nucleotide sequence ID" value="NZ_JAMQPL010000015.1"/>
</dbReference>
<evidence type="ECO:0000256" key="2">
    <source>
        <dbReference type="ARBA" id="ARBA00023043"/>
    </source>
</evidence>